<evidence type="ECO:0000313" key="2">
    <source>
        <dbReference type="Proteomes" id="UP001056120"/>
    </source>
</evidence>
<protein>
    <submittedName>
        <fullName evidence="1">Uncharacterized protein</fullName>
    </submittedName>
</protein>
<name>A0ACB9JSH1_9ASTR</name>
<reference evidence="1 2" key="2">
    <citation type="journal article" date="2022" name="Mol. Ecol. Resour.">
        <title>The genomes of chicory, endive, great burdock and yacon provide insights into Asteraceae paleo-polyploidization history and plant inulin production.</title>
        <authorList>
            <person name="Fan W."/>
            <person name="Wang S."/>
            <person name="Wang H."/>
            <person name="Wang A."/>
            <person name="Jiang F."/>
            <person name="Liu H."/>
            <person name="Zhao H."/>
            <person name="Xu D."/>
            <person name="Zhang Y."/>
        </authorList>
    </citation>
    <scope>NUCLEOTIDE SEQUENCE [LARGE SCALE GENOMIC DNA]</scope>
    <source>
        <strain evidence="2">cv. Yunnan</strain>
        <tissue evidence="1">Leaves</tissue>
    </source>
</reference>
<sequence length="136" mass="14952">MPNPQILAQELLTWKLSICQIFAMSTSLFKDYAFIPVPRYTWFGGVQSVFLKIVSLLEPYVVLDAVNKASKIATSLDAFVGYFAGASNVEMTNGQVKMGVVPLYAVRHAEPTNTSTMAADVEAVKLSNLCHVNFPF</sequence>
<accession>A0ACB9JSH1</accession>
<dbReference type="Proteomes" id="UP001056120">
    <property type="component" value="Linkage Group LG03"/>
</dbReference>
<gene>
    <name evidence="1" type="ORF">L1987_10589</name>
</gene>
<organism evidence="1 2">
    <name type="scientific">Smallanthus sonchifolius</name>
    <dbReference type="NCBI Taxonomy" id="185202"/>
    <lineage>
        <taxon>Eukaryota</taxon>
        <taxon>Viridiplantae</taxon>
        <taxon>Streptophyta</taxon>
        <taxon>Embryophyta</taxon>
        <taxon>Tracheophyta</taxon>
        <taxon>Spermatophyta</taxon>
        <taxon>Magnoliopsida</taxon>
        <taxon>eudicotyledons</taxon>
        <taxon>Gunneridae</taxon>
        <taxon>Pentapetalae</taxon>
        <taxon>asterids</taxon>
        <taxon>campanulids</taxon>
        <taxon>Asterales</taxon>
        <taxon>Asteraceae</taxon>
        <taxon>Asteroideae</taxon>
        <taxon>Heliantheae alliance</taxon>
        <taxon>Millerieae</taxon>
        <taxon>Smallanthus</taxon>
    </lineage>
</organism>
<comment type="caution">
    <text evidence="1">The sequence shown here is derived from an EMBL/GenBank/DDBJ whole genome shotgun (WGS) entry which is preliminary data.</text>
</comment>
<proteinExistence type="predicted"/>
<evidence type="ECO:0000313" key="1">
    <source>
        <dbReference type="EMBL" id="KAI3822986.1"/>
    </source>
</evidence>
<reference evidence="2" key="1">
    <citation type="journal article" date="2022" name="Mol. Ecol. Resour.">
        <title>The genomes of chicory, endive, great burdock and yacon provide insights into Asteraceae palaeo-polyploidization history and plant inulin production.</title>
        <authorList>
            <person name="Fan W."/>
            <person name="Wang S."/>
            <person name="Wang H."/>
            <person name="Wang A."/>
            <person name="Jiang F."/>
            <person name="Liu H."/>
            <person name="Zhao H."/>
            <person name="Xu D."/>
            <person name="Zhang Y."/>
        </authorList>
    </citation>
    <scope>NUCLEOTIDE SEQUENCE [LARGE SCALE GENOMIC DNA]</scope>
    <source>
        <strain evidence="2">cv. Yunnan</strain>
    </source>
</reference>
<keyword evidence="2" id="KW-1185">Reference proteome</keyword>
<dbReference type="EMBL" id="CM042020">
    <property type="protein sequence ID" value="KAI3822986.1"/>
    <property type="molecule type" value="Genomic_DNA"/>
</dbReference>